<organism evidence="2 3">
    <name type="scientific">Pseudopithomyces chartarum</name>
    <dbReference type="NCBI Taxonomy" id="1892770"/>
    <lineage>
        <taxon>Eukaryota</taxon>
        <taxon>Fungi</taxon>
        <taxon>Dikarya</taxon>
        <taxon>Ascomycota</taxon>
        <taxon>Pezizomycotina</taxon>
        <taxon>Dothideomycetes</taxon>
        <taxon>Pleosporomycetidae</taxon>
        <taxon>Pleosporales</taxon>
        <taxon>Massarineae</taxon>
        <taxon>Didymosphaeriaceae</taxon>
        <taxon>Pseudopithomyces</taxon>
    </lineage>
</organism>
<evidence type="ECO:0000313" key="3">
    <source>
        <dbReference type="Proteomes" id="UP001280581"/>
    </source>
</evidence>
<evidence type="ECO:0000256" key="1">
    <source>
        <dbReference type="SAM" id="SignalP"/>
    </source>
</evidence>
<keyword evidence="1" id="KW-0732">Signal</keyword>
<comment type="caution">
    <text evidence="2">The sequence shown here is derived from an EMBL/GenBank/DDBJ whole genome shotgun (WGS) entry which is preliminary data.</text>
</comment>
<name>A0AAN6LNM9_9PLEO</name>
<sequence>MLFNSATLTLLSLAASSLVLASPTQRRQCQTFRTVSDPGFYVSGSIPTSDFPDDPPYFENQILEFQPTLTGAGRKCTLFGNFERGFPVRVEGNTKPVLDVYQRRSSTSKVLIGTFSNLPEVDENGELSDIVSAPLGTVACTANIVFEFQMKVKKAGAWANIAFEEDALSGFDLLAC</sequence>
<proteinExistence type="predicted"/>
<evidence type="ECO:0000313" key="2">
    <source>
        <dbReference type="EMBL" id="KAK3200999.1"/>
    </source>
</evidence>
<protein>
    <recommendedName>
        <fullName evidence="4">Ubiquitin 3 binding protein But2 C-terminal domain-containing protein</fullName>
    </recommendedName>
</protein>
<gene>
    <name evidence="2" type="ORF">GRF29_213g661197</name>
</gene>
<keyword evidence="3" id="KW-1185">Reference proteome</keyword>
<feature type="signal peptide" evidence="1">
    <location>
        <begin position="1"/>
        <end position="21"/>
    </location>
</feature>
<dbReference type="EMBL" id="WVTA01000017">
    <property type="protein sequence ID" value="KAK3200999.1"/>
    <property type="molecule type" value="Genomic_DNA"/>
</dbReference>
<dbReference type="Proteomes" id="UP001280581">
    <property type="component" value="Unassembled WGS sequence"/>
</dbReference>
<feature type="chain" id="PRO_5042983290" description="Ubiquitin 3 binding protein But2 C-terminal domain-containing protein" evidence="1">
    <location>
        <begin position="22"/>
        <end position="176"/>
    </location>
</feature>
<evidence type="ECO:0008006" key="4">
    <source>
        <dbReference type="Google" id="ProtNLM"/>
    </source>
</evidence>
<dbReference type="AlphaFoldDB" id="A0AAN6LNM9"/>
<accession>A0AAN6LNM9</accession>
<reference evidence="2 3" key="1">
    <citation type="submission" date="2021-02" db="EMBL/GenBank/DDBJ databases">
        <title>Genome assembly of Pseudopithomyces chartarum.</title>
        <authorList>
            <person name="Jauregui R."/>
            <person name="Singh J."/>
            <person name="Voisey C."/>
        </authorList>
    </citation>
    <scope>NUCLEOTIDE SEQUENCE [LARGE SCALE GENOMIC DNA]</scope>
    <source>
        <strain evidence="2 3">AGR01</strain>
    </source>
</reference>